<dbReference type="FunFam" id="1.10.3720.10:FF:000036">
    <property type="entry name" value="Maltodextrin ABC transporter, permease protein"/>
    <property type="match status" value="1"/>
</dbReference>
<dbReference type="RefSeq" id="WP_095220323.1">
    <property type="nucleotide sequence ID" value="NZ_NPBH01000017.1"/>
</dbReference>
<evidence type="ECO:0000256" key="2">
    <source>
        <dbReference type="ARBA" id="ARBA00022448"/>
    </source>
</evidence>
<dbReference type="SUPFAM" id="SSF160964">
    <property type="entry name" value="MalF N-terminal region-like"/>
    <property type="match status" value="1"/>
</dbReference>
<accession>A0A268HFB2</accession>
<keyword evidence="6 8" id="KW-1133">Transmembrane helix</keyword>
<dbReference type="Gene3D" id="1.10.3720.10">
    <property type="entry name" value="MetI-like"/>
    <property type="match status" value="1"/>
</dbReference>
<dbReference type="InterPro" id="IPR000515">
    <property type="entry name" value="MetI-like"/>
</dbReference>
<comment type="similarity">
    <text evidence="8">Belongs to the binding-protein-dependent transport system permease family.</text>
</comment>
<comment type="subcellular location">
    <subcellularLocation>
        <location evidence="1 8">Cell membrane</location>
        <topology evidence="1 8">Multi-pass membrane protein</topology>
    </subcellularLocation>
</comment>
<organism evidence="11 12">
    <name type="scientific">Terribacillus saccharophilus</name>
    <dbReference type="NCBI Taxonomy" id="361277"/>
    <lineage>
        <taxon>Bacteria</taxon>
        <taxon>Bacillati</taxon>
        <taxon>Bacillota</taxon>
        <taxon>Bacilli</taxon>
        <taxon>Bacillales</taxon>
        <taxon>Bacillaceae</taxon>
        <taxon>Terribacillus</taxon>
    </lineage>
</organism>
<dbReference type="GO" id="GO:1990060">
    <property type="term" value="C:maltose transport complex"/>
    <property type="evidence" value="ECO:0007669"/>
    <property type="project" value="TreeGrafter"/>
</dbReference>
<feature type="transmembrane region" description="Helical" evidence="8">
    <location>
        <begin position="277"/>
        <end position="299"/>
    </location>
</feature>
<keyword evidence="2 8" id="KW-0813">Transport</keyword>
<dbReference type="GO" id="GO:0042956">
    <property type="term" value="P:maltodextrin transmembrane transport"/>
    <property type="evidence" value="ECO:0007669"/>
    <property type="project" value="TreeGrafter"/>
</dbReference>
<dbReference type="AlphaFoldDB" id="A0A268HFB2"/>
<feature type="transmembrane region" description="Helical" evidence="8">
    <location>
        <begin position="27"/>
        <end position="53"/>
    </location>
</feature>
<dbReference type="OrthoDB" id="9778687at2"/>
<evidence type="ECO:0000256" key="6">
    <source>
        <dbReference type="ARBA" id="ARBA00022989"/>
    </source>
</evidence>
<feature type="transmembrane region" description="Helical" evidence="8">
    <location>
        <begin position="324"/>
        <end position="343"/>
    </location>
</feature>
<dbReference type="Proteomes" id="UP000216475">
    <property type="component" value="Unassembled WGS sequence"/>
</dbReference>
<feature type="transmembrane region" description="Helical" evidence="8">
    <location>
        <begin position="386"/>
        <end position="406"/>
    </location>
</feature>
<protein>
    <submittedName>
        <fullName evidence="11">Sugar ABC transporter permease</fullName>
    </submittedName>
</protein>
<evidence type="ECO:0000256" key="8">
    <source>
        <dbReference type="RuleBase" id="RU363032"/>
    </source>
</evidence>
<comment type="caution">
    <text evidence="11">The sequence shown here is derived from an EMBL/GenBank/DDBJ whole genome shotgun (WGS) entry which is preliminary data.</text>
</comment>
<evidence type="ECO:0000256" key="7">
    <source>
        <dbReference type="ARBA" id="ARBA00023136"/>
    </source>
</evidence>
<sequence>MQHRKLALLLSIIPGFGQFYHRQWLKGLLFLLITVSFFVAFKDLLNMGLWGIVTLGTEIPRDNSIFLLAEGLIALIVIFLGLIVYYLNLRDAYKTGVMRDNKQTLYTLRQQYQHVLFKGYPYLISGPAFLLLLFAVVFPILFSFAIAFTNYDLYNSPPAKLVEWVGFSTFKEIFTVDIWRSTFFDVLAWTVVWTIVASTLQVALGIFLAVVVNQKEIRFKKLFRTILVLPWAVPGFVTILIFAGLFNDSFGAVNNDILAALGIDAIPWLTDPNWSRFALIMMQGWLGFPYIFLVTTGVLQSIPEDLYEAATIDGASAFSKFRHITMPMILLSISPIIITQFTFNFNNFNIIYLFNAGGPAVPDSTAGGTDILVSWIYKLTMQSSQYALAAALTIMLSVVVVSIALWQFRKSSTFKEGA</sequence>
<evidence type="ECO:0000256" key="3">
    <source>
        <dbReference type="ARBA" id="ARBA00022475"/>
    </source>
</evidence>
<proteinExistence type="inferred from homology"/>
<feature type="transmembrane region" description="Helical" evidence="8">
    <location>
        <begin position="186"/>
        <end position="210"/>
    </location>
</feature>
<feature type="domain" description="ABC transmembrane type-1" evidence="9">
    <location>
        <begin position="187"/>
        <end position="405"/>
    </location>
</feature>
<evidence type="ECO:0000313" key="10">
    <source>
        <dbReference type="EMBL" id="PAD98630.1"/>
    </source>
</evidence>
<dbReference type="Pfam" id="PF00528">
    <property type="entry name" value="BPD_transp_1"/>
    <property type="match status" value="1"/>
</dbReference>
<gene>
    <name evidence="10" type="ORF">CHH48_16025</name>
    <name evidence="11" type="ORF">CHI12_06110</name>
</gene>
<dbReference type="Proteomes" id="UP000216852">
    <property type="component" value="Unassembled WGS sequence"/>
</dbReference>
<dbReference type="PANTHER" id="PTHR47314:SF2">
    <property type="entry name" value="GALACTOOLIGOSACCHARIDES TRANSPORT SYSTEM PERMEASE PROTEIN GANP"/>
    <property type="match status" value="1"/>
</dbReference>
<keyword evidence="4" id="KW-0762">Sugar transport</keyword>
<dbReference type="InterPro" id="IPR035906">
    <property type="entry name" value="MetI-like_sf"/>
</dbReference>
<keyword evidence="5 8" id="KW-0812">Transmembrane</keyword>
<keyword evidence="7 8" id="KW-0472">Membrane</keyword>
<keyword evidence="3" id="KW-1003">Cell membrane</keyword>
<keyword evidence="13" id="KW-1185">Reference proteome</keyword>
<evidence type="ECO:0000256" key="4">
    <source>
        <dbReference type="ARBA" id="ARBA00022597"/>
    </source>
</evidence>
<evidence type="ECO:0000313" key="11">
    <source>
        <dbReference type="EMBL" id="PAE08561.1"/>
    </source>
</evidence>
<evidence type="ECO:0000256" key="5">
    <source>
        <dbReference type="ARBA" id="ARBA00022692"/>
    </source>
</evidence>
<dbReference type="CDD" id="cd06261">
    <property type="entry name" value="TM_PBP2"/>
    <property type="match status" value="1"/>
</dbReference>
<dbReference type="PROSITE" id="PS50928">
    <property type="entry name" value="ABC_TM1"/>
    <property type="match status" value="1"/>
</dbReference>
<reference evidence="12 13" key="1">
    <citation type="submission" date="2017-07" db="EMBL/GenBank/DDBJ databases">
        <title>Isolation and whole genome analysis of endospore-forming bacteria from heroin.</title>
        <authorList>
            <person name="Kalinowski J."/>
            <person name="Ahrens B."/>
            <person name="Al-Dilaimi A."/>
            <person name="Winkler A."/>
            <person name="Wibberg D."/>
            <person name="Schleenbecker U."/>
            <person name="Ruckert C."/>
            <person name="Wolfel R."/>
            <person name="Grass G."/>
        </authorList>
    </citation>
    <scope>NUCLEOTIDE SEQUENCE [LARGE SCALE GENOMIC DNA]</scope>
    <source>
        <strain evidence="11 12">7509</strain>
        <strain evidence="10 13">7517-1</strain>
    </source>
</reference>
<evidence type="ECO:0000313" key="12">
    <source>
        <dbReference type="Proteomes" id="UP000216475"/>
    </source>
</evidence>
<dbReference type="EMBL" id="NPBJ01000032">
    <property type="protein sequence ID" value="PAD98630.1"/>
    <property type="molecule type" value="Genomic_DNA"/>
</dbReference>
<evidence type="ECO:0000259" key="9">
    <source>
        <dbReference type="PROSITE" id="PS50928"/>
    </source>
</evidence>
<evidence type="ECO:0000256" key="1">
    <source>
        <dbReference type="ARBA" id="ARBA00004651"/>
    </source>
</evidence>
<dbReference type="EMBL" id="NPBH01000017">
    <property type="protein sequence ID" value="PAE08561.1"/>
    <property type="molecule type" value="Genomic_DNA"/>
</dbReference>
<evidence type="ECO:0000313" key="13">
    <source>
        <dbReference type="Proteomes" id="UP000216852"/>
    </source>
</evidence>
<dbReference type="SUPFAM" id="SSF161098">
    <property type="entry name" value="MetI-like"/>
    <property type="match status" value="1"/>
</dbReference>
<dbReference type="GO" id="GO:0015423">
    <property type="term" value="F:ABC-type maltose transporter activity"/>
    <property type="evidence" value="ECO:0007669"/>
    <property type="project" value="TreeGrafter"/>
</dbReference>
<feature type="transmembrane region" description="Helical" evidence="8">
    <location>
        <begin position="222"/>
        <end position="246"/>
    </location>
</feature>
<name>A0A268HFB2_9BACI</name>
<feature type="transmembrane region" description="Helical" evidence="8">
    <location>
        <begin position="65"/>
        <end position="87"/>
    </location>
</feature>
<dbReference type="PANTHER" id="PTHR47314">
    <property type="entry name" value="MALTOSE/MALTODEXTRIN TRANSPORT SYSTEM PERMEASE PROTEIN MALF"/>
    <property type="match status" value="1"/>
</dbReference>
<feature type="transmembrane region" description="Helical" evidence="8">
    <location>
        <begin position="128"/>
        <end position="149"/>
    </location>
</feature>